<accession>A0AAW1Y6L5</accession>
<dbReference type="Gene3D" id="1.10.8.430">
    <property type="entry name" value="Helical domain of apoptotic protease-activating factors"/>
    <property type="match status" value="1"/>
</dbReference>
<sequence length="910" mass="103228">MVLTNEADGHESKFIKKIVRVMEDKLRRIPLSLEPYLIGIDSRAEDINLWLQDGSADVGILLIHGMRGIGKSTIAKFVYNSNFQSFERYSYLENIREVSEQPNGLLQLQRQLLNDILTGSKVKIHNISEGIAKIENAVSSRRVFLVLDDVDHVDQLVVLLRMQNRFHPGSKIIITSSCAGLLEAHCQFVKVHEVRILDPSEALALFSWHAFGQDYPFQSYKDHSNRVVHHCGRLPLALKLLGSSLSGKSIAVWESALKKLEAIPNGEILKKLKISYDSLQDDHDQNLFLHIACFFIGMEKDVIVGILDDCDFFTEVGIQSLIDRCLVTVDEYNKVQMHDMIRDMGRGIVRLESKKPGERSRLWHHKDSFQVLTENNGTQTIEVVLRQLWRGKMNLPSLKILNLSYSHDLTESRDFSSVPNLERLNIKDCVSLVDVHECIGSLERLVYLNVENCKSIRKLPKNIYMLVSLETLIISGCSSLNELPVDMKKIESLKVFQADGEFQYIDYSLQQGSDFPRDFSSLSSLQKLDTIAHHWKKITYQSALHRPRSFGLHFDHKLVEIEGWHKLEPIDRVDEEMINLLSLSNLESLGSIMMGSALPYNPGWKGMHPVQGLYEDGIFSTFLPRNEVPGQYSHRIKGSSISFTVPILANLTIRGLNVFSVIAKSNNDDSDPTINTVNIDDSDHPAITVVSNKSKDLKWIYGPKFFGIPGDGKDMIWLSHWKFGNRLEGGDVVTILIYTKSEFKVKECGFQLVYHDQEQENINSTQPYTASDDPCFLRAGVSSTLDVYQIRGISFKCRAPGIYDNMDLIRDINEKTEREEGQQGELILTLAAKRGSNSNNNNSDPIDKEGRQGKLILMPAEQRGSNRNNGGLRGRKGFIIAFFFFLSVFSAMLSNFFWREKQQATILIPS</sequence>
<dbReference type="EMBL" id="JBEDUW010000002">
    <property type="protein sequence ID" value="KAK9944517.1"/>
    <property type="molecule type" value="Genomic_DNA"/>
</dbReference>
<evidence type="ECO:0000259" key="5">
    <source>
        <dbReference type="Pfam" id="PF23282"/>
    </source>
</evidence>
<evidence type="ECO:0000256" key="1">
    <source>
        <dbReference type="ARBA" id="ARBA00022614"/>
    </source>
</evidence>
<dbReference type="InterPro" id="IPR044974">
    <property type="entry name" value="Disease_R_plants"/>
</dbReference>
<evidence type="ECO:0000256" key="2">
    <source>
        <dbReference type="ARBA" id="ARBA00022737"/>
    </source>
</evidence>
<dbReference type="GO" id="GO:0006952">
    <property type="term" value="P:defense response"/>
    <property type="evidence" value="ECO:0007669"/>
    <property type="project" value="InterPro"/>
</dbReference>
<dbReference type="InterPro" id="IPR058192">
    <property type="entry name" value="WHD_ROQ1-like"/>
</dbReference>
<evidence type="ECO:0000313" key="7">
    <source>
        <dbReference type="Proteomes" id="UP001457282"/>
    </source>
</evidence>
<protein>
    <submittedName>
        <fullName evidence="6">Uncharacterized protein</fullName>
    </submittedName>
</protein>
<dbReference type="SUPFAM" id="SSF52058">
    <property type="entry name" value="L domain-like"/>
    <property type="match status" value="1"/>
</dbReference>
<evidence type="ECO:0000259" key="4">
    <source>
        <dbReference type="Pfam" id="PF00931"/>
    </source>
</evidence>
<keyword evidence="3" id="KW-0812">Transmembrane</keyword>
<feature type="transmembrane region" description="Helical" evidence="3">
    <location>
        <begin position="877"/>
        <end position="898"/>
    </location>
</feature>
<keyword evidence="3" id="KW-0472">Membrane</keyword>
<evidence type="ECO:0000313" key="6">
    <source>
        <dbReference type="EMBL" id="KAK9944517.1"/>
    </source>
</evidence>
<dbReference type="Proteomes" id="UP001457282">
    <property type="component" value="Unassembled WGS sequence"/>
</dbReference>
<reference evidence="6 7" key="1">
    <citation type="journal article" date="2023" name="G3 (Bethesda)">
        <title>A chromosome-length genome assembly and annotation of blackberry (Rubus argutus, cv. 'Hillquist').</title>
        <authorList>
            <person name="Bruna T."/>
            <person name="Aryal R."/>
            <person name="Dudchenko O."/>
            <person name="Sargent D.J."/>
            <person name="Mead D."/>
            <person name="Buti M."/>
            <person name="Cavallini A."/>
            <person name="Hytonen T."/>
            <person name="Andres J."/>
            <person name="Pham M."/>
            <person name="Weisz D."/>
            <person name="Mascagni F."/>
            <person name="Usai G."/>
            <person name="Natali L."/>
            <person name="Bassil N."/>
            <person name="Fernandez G.E."/>
            <person name="Lomsadze A."/>
            <person name="Armour M."/>
            <person name="Olukolu B."/>
            <person name="Poorten T."/>
            <person name="Britton C."/>
            <person name="Davik J."/>
            <person name="Ashrafi H."/>
            <person name="Aiden E.L."/>
            <person name="Borodovsky M."/>
            <person name="Worthington M."/>
        </authorList>
    </citation>
    <scope>NUCLEOTIDE SEQUENCE [LARGE SCALE GENOMIC DNA]</scope>
    <source>
        <strain evidence="6">PI 553951</strain>
    </source>
</reference>
<keyword evidence="1" id="KW-0433">Leucine-rich repeat</keyword>
<dbReference type="PRINTS" id="PR00364">
    <property type="entry name" value="DISEASERSIST"/>
</dbReference>
<feature type="domain" description="NB-ARC" evidence="4">
    <location>
        <begin position="45"/>
        <end position="212"/>
    </location>
</feature>
<proteinExistence type="predicted"/>
<dbReference type="InterPro" id="IPR027417">
    <property type="entry name" value="P-loop_NTPase"/>
</dbReference>
<dbReference type="PANTHER" id="PTHR11017:SF563">
    <property type="entry name" value="TMV RESISTANCE PROTEIN N-LIKE"/>
    <property type="match status" value="1"/>
</dbReference>
<dbReference type="InterPro" id="IPR032675">
    <property type="entry name" value="LRR_dom_sf"/>
</dbReference>
<dbReference type="GO" id="GO:0043531">
    <property type="term" value="F:ADP binding"/>
    <property type="evidence" value="ECO:0007669"/>
    <property type="project" value="InterPro"/>
</dbReference>
<dbReference type="PANTHER" id="PTHR11017">
    <property type="entry name" value="LEUCINE-RICH REPEAT-CONTAINING PROTEIN"/>
    <property type="match status" value="1"/>
</dbReference>
<keyword evidence="2" id="KW-0677">Repeat</keyword>
<dbReference type="InterPro" id="IPR042197">
    <property type="entry name" value="Apaf_helical"/>
</dbReference>
<gene>
    <name evidence="6" type="ORF">M0R45_010081</name>
</gene>
<dbReference type="Pfam" id="PF00931">
    <property type="entry name" value="NB-ARC"/>
    <property type="match status" value="1"/>
</dbReference>
<dbReference type="SUPFAM" id="SSF52540">
    <property type="entry name" value="P-loop containing nucleoside triphosphate hydrolases"/>
    <property type="match status" value="1"/>
</dbReference>
<name>A0AAW1Y6L5_RUBAR</name>
<dbReference type="Pfam" id="PF23282">
    <property type="entry name" value="WHD_ROQ1"/>
    <property type="match status" value="1"/>
</dbReference>
<organism evidence="6 7">
    <name type="scientific">Rubus argutus</name>
    <name type="common">Southern blackberry</name>
    <dbReference type="NCBI Taxonomy" id="59490"/>
    <lineage>
        <taxon>Eukaryota</taxon>
        <taxon>Viridiplantae</taxon>
        <taxon>Streptophyta</taxon>
        <taxon>Embryophyta</taxon>
        <taxon>Tracheophyta</taxon>
        <taxon>Spermatophyta</taxon>
        <taxon>Magnoliopsida</taxon>
        <taxon>eudicotyledons</taxon>
        <taxon>Gunneridae</taxon>
        <taxon>Pentapetalae</taxon>
        <taxon>rosids</taxon>
        <taxon>fabids</taxon>
        <taxon>Rosales</taxon>
        <taxon>Rosaceae</taxon>
        <taxon>Rosoideae</taxon>
        <taxon>Rosoideae incertae sedis</taxon>
        <taxon>Rubus</taxon>
    </lineage>
</organism>
<keyword evidence="7" id="KW-1185">Reference proteome</keyword>
<dbReference type="Gene3D" id="3.40.50.300">
    <property type="entry name" value="P-loop containing nucleotide triphosphate hydrolases"/>
    <property type="match status" value="1"/>
</dbReference>
<feature type="domain" description="Disease resistance protein Roq1-like winged-helix" evidence="5">
    <location>
        <begin position="282"/>
        <end position="352"/>
    </location>
</feature>
<dbReference type="InterPro" id="IPR002182">
    <property type="entry name" value="NB-ARC"/>
</dbReference>
<comment type="caution">
    <text evidence="6">The sequence shown here is derived from an EMBL/GenBank/DDBJ whole genome shotgun (WGS) entry which is preliminary data.</text>
</comment>
<dbReference type="AlphaFoldDB" id="A0AAW1Y6L5"/>
<keyword evidence="3" id="KW-1133">Transmembrane helix</keyword>
<evidence type="ECO:0000256" key="3">
    <source>
        <dbReference type="SAM" id="Phobius"/>
    </source>
</evidence>
<dbReference type="Gene3D" id="3.80.10.10">
    <property type="entry name" value="Ribonuclease Inhibitor"/>
    <property type="match status" value="1"/>
</dbReference>